<reference evidence="3" key="1">
    <citation type="submission" date="2020-11" db="EMBL/GenBank/DDBJ databases">
        <title>Kefir isolates.</title>
        <authorList>
            <person name="Marcisauskas S."/>
            <person name="Kim Y."/>
            <person name="Blasche S."/>
        </authorList>
    </citation>
    <scope>NUCLEOTIDE SEQUENCE</scope>
    <source>
        <strain evidence="3">Olga-1</strain>
    </source>
</reference>
<feature type="compositionally biased region" description="Low complexity" evidence="1">
    <location>
        <begin position="859"/>
        <end position="869"/>
    </location>
</feature>
<dbReference type="EMBL" id="PUHW01000129">
    <property type="protein sequence ID" value="KAG0688709.1"/>
    <property type="molecule type" value="Genomic_DNA"/>
</dbReference>
<dbReference type="AlphaFoldDB" id="A0A9P6WKR6"/>
<dbReference type="GO" id="GO:0005737">
    <property type="term" value="C:cytoplasm"/>
    <property type="evidence" value="ECO:0007669"/>
    <property type="project" value="TreeGrafter"/>
</dbReference>
<name>A0A9P6WKR6_9ASCO</name>
<feature type="region of interest" description="Disordered" evidence="1">
    <location>
        <begin position="609"/>
        <end position="677"/>
    </location>
</feature>
<organism evidence="3 4">
    <name type="scientific">Pichia californica</name>
    <dbReference type="NCBI Taxonomy" id="460514"/>
    <lineage>
        <taxon>Eukaryota</taxon>
        <taxon>Fungi</taxon>
        <taxon>Dikarya</taxon>
        <taxon>Ascomycota</taxon>
        <taxon>Saccharomycotina</taxon>
        <taxon>Pichiomycetes</taxon>
        <taxon>Pichiales</taxon>
        <taxon>Pichiaceae</taxon>
        <taxon>Pichia</taxon>
    </lineage>
</organism>
<dbReference type="PANTHER" id="PTHR43830:SF3">
    <property type="entry name" value="PROTEIN PSP1"/>
    <property type="match status" value="1"/>
</dbReference>
<comment type="caution">
    <text evidence="3">The sequence shown here is derived from an EMBL/GenBank/DDBJ whole genome shotgun (WGS) entry which is preliminary data.</text>
</comment>
<evidence type="ECO:0000313" key="3">
    <source>
        <dbReference type="EMBL" id="KAG0688709.1"/>
    </source>
</evidence>
<proteinExistence type="predicted"/>
<keyword evidence="3" id="KW-0418">Kinase</keyword>
<feature type="region of interest" description="Disordered" evidence="1">
    <location>
        <begin position="852"/>
        <end position="872"/>
    </location>
</feature>
<feature type="domain" description="PSP1 C-terminal" evidence="2">
    <location>
        <begin position="887"/>
        <end position="972"/>
    </location>
</feature>
<dbReference type="Proteomes" id="UP000697127">
    <property type="component" value="Unassembled WGS sequence"/>
</dbReference>
<keyword evidence="4" id="KW-1185">Reference proteome</keyword>
<keyword evidence="3" id="KW-0808">Transferase</keyword>
<gene>
    <name evidence="3" type="primary">DYRK1A</name>
    <name evidence="3" type="ORF">C6P40_000623</name>
</gene>
<dbReference type="PANTHER" id="PTHR43830">
    <property type="entry name" value="PROTEIN PSP1"/>
    <property type="match status" value="1"/>
</dbReference>
<feature type="compositionally biased region" description="Low complexity" evidence="1">
    <location>
        <begin position="609"/>
        <end position="673"/>
    </location>
</feature>
<dbReference type="InterPro" id="IPR047767">
    <property type="entry name" value="PSP1-like"/>
</dbReference>
<dbReference type="InterPro" id="IPR007557">
    <property type="entry name" value="PSP1_C"/>
</dbReference>
<dbReference type="Pfam" id="PF04468">
    <property type="entry name" value="PSP1"/>
    <property type="match status" value="1"/>
</dbReference>
<evidence type="ECO:0000259" key="2">
    <source>
        <dbReference type="PROSITE" id="PS51411"/>
    </source>
</evidence>
<evidence type="ECO:0000256" key="1">
    <source>
        <dbReference type="SAM" id="MobiDB-lite"/>
    </source>
</evidence>
<protein>
    <submittedName>
        <fullName evidence="3">Dual specificity tyrosine-phosphorylation-regulated kinase 1A</fullName>
    </submittedName>
</protein>
<accession>A0A9P6WKR6</accession>
<sequence length="1093" mass="128918">MMFTVDTDMPLHGVKPISELKDTFNGGTIKVIGMILGISRTRPYKPKDNGRPYTIHVIDFSIPKMKQNGYFEGRDFNRRELLNKTFDIIMFENNFDILNEIILKEYDINLKDKVRYYKLDKKYEYLYEDQWDIYEAKDVYLKLGILDDEDIIKRRDKKYFLLEDKHIWICVGVNEHNYNGICELRSYNQMRVLKNDMLQSSMIDNGLKWLWDSFYKFYGKTDVFEDIFYDEDYSKIVKNYRNSLPSKKRLIEEDEGRKERMKRKTSESSIIREVDRKEKRKRFLDSNYSLIRELDSDNIYEEGEEGEEGEGRVKYEPRFIVVNKIRIIDGDLEGIDYAFLYKHELFLKRVRVLIVDEEGNEMMIYVMEGELCDFLKISIGEQEYFEKLNECIQKRIMCGFSEKEHSDEYFGMQNNLQQHQLLQLHLQQQAAQQSTQRYQQFNYNLQQDDNQILTSSIPSNYHSFNKDIYLNPQLSSLAQQQQQQQQSDDFFISPHSSFSSVSRDSLLNNNILHHTQSLNQNQNQNHNQFNQNLPLELQGGVNNIFNRRPSYAADLHSNQNTLSISSNQRNDLYDLKNKSLVNSRSSLDYNNNNNNNIIINGGNNNNSSDNNINNHIDTKSNINNNNINNNNSNNNNNTTTTTNNNNHFQQQQQQQQQPRLYSSPTPQSNTSSQSDHDSTYIALDDGLLLNKLTNTIITSPELKRQFNQCSIYFGDFDAAMQIINQLNTLLDLSTIERNLDSSVQLNVIQHRINKLLEFLLKQNEDLKSVHHIGNKNYSLILNKNGRLDLISLPKNSNLQLMPKDLIIIEGDRGKDLVMVLKPIIDFKFALFFNYLKKKLHLKSLEFGNDLSTSRKQNNHHQNNNNNNNNGQKSIINEDENFITLPNKQILRFAKPHELNQLILKYNDEIMAYRICLNYSASLNLDLIIKNVEFQFDKKKLIIYYYCLQRLDFRGLIKELFKIYKTRIWLCAILPLEKTFKPLLDYELEKRDIRIDNSITGSYNQNSNINKLKCSSSTEIISNSLDNQSHNQLYRSNSNVVNDKFPSSDQIYQFTEITEPIYFHCKVFSNLINMFQFEISNYEIFKDRYWFLDE</sequence>
<dbReference type="GO" id="GO:0016301">
    <property type="term" value="F:kinase activity"/>
    <property type="evidence" value="ECO:0007669"/>
    <property type="project" value="UniProtKB-KW"/>
</dbReference>
<evidence type="ECO:0000313" key="4">
    <source>
        <dbReference type="Proteomes" id="UP000697127"/>
    </source>
</evidence>
<dbReference type="PROSITE" id="PS51411">
    <property type="entry name" value="PSP1_C"/>
    <property type="match status" value="1"/>
</dbReference>